<sequence length="1389" mass="154905">MAGLHFDITGDNSDFMRKLQETQAGVKNASNKITQSGESIEDMFSKLTKAAAAFGAGFSAQQLVKQLVNVRGEFQKLEVAFETMLGNKERSDALMQQIVKTAATTPFNLQDVANGAKQLLAYGIEAENVNETLIRLGDIAAGLSIPLGDLTYLYGTTRAQGRLYTEDFNQFTGRGIPMIEMLAEKFGVAESEVKGLVEAGRVGFPEVQSVIESLTNEGGKFGGLMEKQSKTLSGQISNLEDSFQQMFNEIGQGTEGVLSGGISMVASLVENYEKVGKVLMSLVATYGAYKAAVIVAAATSKGWTIASMAQYKWLLLVEKAQKMLNATMLKNPYVLATTAIVALTAALYNLSKSSNAADIAQKNFNKTNEEAKNKLSDIKTKSEEYLGIIRDENATMYDRTVAYDNLSKIMPALTSQYSMLELAAANSSVVAKQSNDELNKMEFSEVEKRIGELRNQIALLNEQMKTAGQGAPAIQERIDITEEQLRREEEQYKKMIQNREKAEWDALPVEQKISIKTQEKTEIERQFKEAKQKLESFIKESDSMDSLIKPKDYYLEFQLRSNFEYLKQQYEKLNGEVSTLMESTPKAENIQVITNRLISTEQNISQARSNYASSGSDDDKKELEELETTYKTLTDTYKSMTDQTWVTAKQIADNRIKLEQETTKALLQQQIEQTVNKKEQLRLQYEAELAAIDQSEREFKKNNRGATSTSFDSQRQIAKTDYEIQVKVLDDEWQKFMKELQESTTKMQEDAELEAMQRELATATDITTQLELQEKIRKSMLQQELSDIDKEESEAIKTANENGQSTESVTAEFDKRRQVIIQKSEAEGLAERLRMYEEYANKVIDIEQRKNEKIKSINQNKQLTPEQKKEQTEKVISIAEFEQANAFGGDAAEVISGDIAGIVQQIMSMSIEQLMAQIPILKSELERLKKTGANIDEIILAQTKLEAAQKALTQQTSKLGSVTDDTAEGIKKKYKEAADVLKSINDVCDSVSESFGDLLGEAGQDALSVIKTITSSVIGVITAIQSTATAAAAGVSAVEKASVILTIISLAIQAIMAIVNVMTKYFSKNAQIQKQIDQQTEKVEKLNEQYEKIERTQKSQTGRKYWETQIELSKNLQEQTKELDEAIRLAQEQVDSAATKKKKEEAEEQLDELEEERYDAIDKNRETLQEFYDELATTDLSSFSQSLAESIVEGWENGLEGMGEAWDTAMDDLMRSMLTKQLALELEENLKDVFDTINKSFGEGDTELSESEIAAIQAEYEAAKQSAEDKAKAYEELYNSLGLAEDSEEDLEGSSGGFESMSQDTADELNGRFTAIQISTASIDTKMDTIIQGNGQLLSAAQQFCANVSLIAGIADNQLNELRQINENTAVLSEMNVKLKRIEENTSRL</sequence>
<dbReference type="EMBL" id="JADIMG010000072">
    <property type="protein sequence ID" value="MBO8460117.1"/>
    <property type="molecule type" value="Genomic_DNA"/>
</dbReference>
<feature type="domain" description="Tape measure protein N-terminal" evidence="2">
    <location>
        <begin position="65"/>
        <end position="251"/>
    </location>
</feature>
<dbReference type="InterPro" id="IPR013491">
    <property type="entry name" value="Tape_meas_N"/>
</dbReference>
<dbReference type="InterPro" id="IPR053058">
    <property type="entry name" value="Mulikevirus_tape_measure"/>
</dbReference>
<dbReference type="Proteomes" id="UP000823641">
    <property type="component" value="Unassembled WGS sequence"/>
</dbReference>
<dbReference type="Pfam" id="PF20155">
    <property type="entry name" value="TMP_3"/>
    <property type="match status" value="1"/>
</dbReference>
<dbReference type="PANTHER" id="PTHR38812">
    <property type="entry name" value="MU-LIKE PROPHAGE FLUMU PROTEIN GP42"/>
    <property type="match status" value="1"/>
</dbReference>
<feature type="coiled-coil region" evidence="1">
    <location>
        <begin position="616"/>
        <end position="698"/>
    </location>
</feature>
<reference evidence="3" key="1">
    <citation type="submission" date="2020-10" db="EMBL/GenBank/DDBJ databases">
        <authorList>
            <person name="Gilroy R."/>
        </authorList>
    </citation>
    <scope>NUCLEOTIDE SEQUENCE</scope>
    <source>
        <strain evidence="3">G3-3990</strain>
    </source>
</reference>
<evidence type="ECO:0000313" key="3">
    <source>
        <dbReference type="EMBL" id="MBO8460117.1"/>
    </source>
</evidence>
<organism evidence="3 4">
    <name type="scientific">Candidatus Gallipaludibacter merdavium</name>
    <dbReference type="NCBI Taxonomy" id="2840839"/>
    <lineage>
        <taxon>Bacteria</taxon>
        <taxon>Pseudomonadati</taxon>
        <taxon>Bacteroidota</taxon>
        <taxon>Bacteroidia</taxon>
        <taxon>Bacteroidales</taxon>
        <taxon>Candidatus Gallipaludibacter</taxon>
    </lineage>
</organism>
<proteinExistence type="predicted"/>
<evidence type="ECO:0000259" key="2">
    <source>
        <dbReference type="Pfam" id="PF20155"/>
    </source>
</evidence>
<evidence type="ECO:0000313" key="4">
    <source>
        <dbReference type="Proteomes" id="UP000823641"/>
    </source>
</evidence>
<name>A0A9D9HTV2_9BACT</name>
<dbReference type="NCBIfam" id="TIGR02675">
    <property type="entry name" value="tape_meas_nterm"/>
    <property type="match status" value="1"/>
</dbReference>
<gene>
    <name evidence="3" type="ORF">IAA73_07290</name>
</gene>
<protein>
    <submittedName>
        <fullName evidence="3">Tape measure protein</fullName>
    </submittedName>
</protein>
<evidence type="ECO:0000256" key="1">
    <source>
        <dbReference type="SAM" id="Coils"/>
    </source>
</evidence>
<feature type="coiled-coil region" evidence="1">
    <location>
        <begin position="443"/>
        <end position="540"/>
    </location>
</feature>
<keyword evidence="1" id="KW-0175">Coiled coil</keyword>
<feature type="coiled-coil region" evidence="1">
    <location>
        <begin position="746"/>
        <end position="773"/>
    </location>
</feature>
<dbReference type="PANTHER" id="PTHR38812:SF2">
    <property type="entry name" value="MU-LIKE PROPHAGE FLUMU PROTEIN GP42"/>
    <property type="match status" value="1"/>
</dbReference>
<accession>A0A9D9HTV2</accession>
<reference evidence="3" key="2">
    <citation type="journal article" date="2021" name="PeerJ">
        <title>Extensive microbial diversity within the chicken gut microbiome revealed by metagenomics and culture.</title>
        <authorList>
            <person name="Gilroy R."/>
            <person name="Ravi A."/>
            <person name="Getino M."/>
            <person name="Pursley I."/>
            <person name="Horton D.L."/>
            <person name="Alikhan N.F."/>
            <person name="Baker D."/>
            <person name="Gharbi K."/>
            <person name="Hall N."/>
            <person name="Watson M."/>
            <person name="Adriaenssens E.M."/>
            <person name="Foster-Nyarko E."/>
            <person name="Jarju S."/>
            <person name="Secka A."/>
            <person name="Antonio M."/>
            <person name="Oren A."/>
            <person name="Chaudhuri R.R."/>
            <person name="La Ragione R."/>
            <person name="Hildebrand F."/>
            <person name="Pallen M.J."/>
        </authorList>
    </citation>
    <scope>NUCLEOTIDE SEQUENCE</scope>
    <source>
        <strain evidence="3">G3-3990</strain>
    </source>
</reference>
<feature type="coiled-coil region" evidence="1">
    <location>
        <begin position="1069"/>
        <end position="1170"/>
    </location>
</feature>
<comment type="caution">
    <text evidence="3">The sequence shown here is derived from an EMBL/GenBank/DDBJ whole genome shotgun (WGS) entry which is preliminary data.</text>
</comment>